<evidence type="ECO:0000313" key="3">
    <source>
        <dbReference type="EMBL" id="KAJ3832081.1"/>
    </source>
</evidence>
<feature type="compositionally biased region" description="Basic and acidic residues" evidence="1">
    <location>
        <begin position="49"/>
        <end position="63"/>
    </location>
</feature>
<name>A0AA38U4H9_9AGAR</name>
<dbReference type="Proteomes" id="UP001163846">
    <property type="component" value="Unassembled WGS sequence"/>
</dbReference>
<evidence type="ECO:0000313" key="4">
    <source>
        <dbReference type="Proteomes" id="UP001163846"/>
    </source>
</evidence>
<sequence>MMMLSRSTSMMFFAAVGMITVLGLPLADERNLSPSLPATNVQAPAVQDISKRGDDEPRHEYQTFDHYAIPQPVEPKWSPGPSNSPLRASIPTLPQKRPPSRSALGAPGQPLTSNIQMTAEAPASLPPGAYPPILMREGGREFELTEEYKQKFASVEEVKKYITDGLEFLVNYHRGQIELLWNQEGNCYDAQTRAKIKAGKHKLNLFLTRVRDLKKEFTQSLQAQDQNFLRNKRFVKIMRLLNAHVLLCNGDGRVEAQFEWIKDNILGNGDLAEVNRERISKAMTQAKNRYPKADDMYLLGLAGQDHFG</sequence>
<comment type="caution">
    <text evidence="3">The sequence shown here is derived from an EMBL/GenBank/DDBJ whole genome shotgun (WGS) entry which is preliminary data.</text>
</comment>
<keyword evidence="4" id="KW-1185">Reference proteome</keyword>
<dbReference type="AlphaFoldDB" id="A0AA38U4H9"/>
<reference evidence="3" key="1">
    <citation type="submission" date="2022-08" db="EMBL/GenBank/DDBJ databases">
        <authorList>
            <consortium name="DOE Joint Genome Institute"/>
            <person name="Min B."/>
            <person name="Riley R."/>
            <person name="Sierra-Patev S."/>
            <person name="Naranjo-Ortiz M."/>
            <person name="Looney B."/>
            <person name="Konkel Z."/>
            <person name="Slot J.C."/>
            <person name="Sakamoto Y."/>
            <person name="Steenwyk J.L."/>
            <person name="Rokas A."/>
            <person name="Carro J."/>
            <person name="Camarero S."/>
            <person name="Ferreira P."/>
            <person name="Molpeceres G."/>
            <person name="Ruiz-Duenas F.J."/>
            <person name="Serrano A."/>
            <person name="Henrissat B."/>
            <person name="Drula E."/>
            <person name="Hughes K.W."/>
            <person name="Mata J.L."/>
            <person name="Ishikawa N.K."/>
            <person name="Vargas-Isla R."/>
            <person name="Ushijima S."/>
            <person name="Smith C.A."/>
            <person name="Ahrendt S."/>
            <person name="Andreopoulos W."/>
            <person name="He G."/>
            <person name="Labutti K."/>
            <person name="Lipzen A."/>
            <person name="Ng V."/>
            <person name="Sandor L."/>
            <person name="Barry K."/>
            <person name="Martinez A.T."/>
            <person name="Xiao Y."/>
            <person name="Gibbons J.G."/>
            <person name="Terashima K."/>
            <person name="Hibbett D.S."/>
            <person name="Grigoriev I.V."/>
        </authorList>
    </citation>
    <scope>NUCLEOTIDE SEQUENCE</scope>
    <source>
        <strain evidence="3">TFB9207</strain>
    </source>
</reference>
<accession>A0AA38U4H9</accession>
<protein>
    <recommendedName>
        <fullName evidence="5">Secreted protein</fullName>
    </recommendedName>
</protein>
<feature type="signal peptide" evidence="2">
    <location>
        <begin position="1"/>
        <end position="23"/>
    </location>
</feature>
<evidence type="ECO:0000256" key="2">
    <source>
        <dbReference type="SAM" id="SignalP"/>
    </source>
</evidence>
<feature type="region of interest" description="Disordered" evidence="1">
    <location>
        <begin position="35"/>
        <end position="112"/>
    </location>
</feature>
<feature type="chain" id="PRO_5041276750" description="Secreted protein" evidence="2">
    <location>
        <begin position="24"/>
        <end position="308"/>
    </location>
</feature>
<organism evidence="3 4">
    <name type="scientific">Lentinula raphanica</name>
    <dbReference type="NCBI Taxonomy" id="153919"/>
    <lineage>
        <taxon>Eukaryota</taxon>
        <taxon>Fungi</taxon>
        <taxon>Dikarya</taxon>
        <taxon>Basidiomycota</taxon>
        <taxon>Agaricomycotina</taxon>
        <taxon>Agaricomycetes</taxon>
        <taxon>Agaricomycetidae</taxon>
        <taxon>Agaricales</taxon>
        <taxon>Marasmiineae</taxon>
        <taxon>Omphalotaceae</taxon>
        <taxon>Lentinula</taxon>
    </lineage>
</organism>
<evidence type="ECO:0008006" key="5">
    <source>
        <dbReference type="Google" id="ProtNLM"/>
    </source>
</evidence>
<evidence type="ECO:0000256" key="1">
    <source>
        <dbReference type="SAM" id="MobiDB-lite"/>
    </source>
</evidence>
<proteinExistence type="predicted"/>
<keyword evidence="2" id="KW-0732">Signal</keyword>
<dbReference type="EMBL" id="MU807089">
    <property type="protein sequence ID" value="KAJ3832081.1"/>
    <property type="molecule type" value="Genomic_DNA"/>
</dbReference>
<gene>
    <name evidence="3" type="ORF">F5878DRAFT_647083</name>
</gene>